<dbReference type="EMBL" id="BAABAH010000017">
    <property type="protein sequence ID" value="GAA3832182.1"/>
    <property type="molecule type" value="Genomic_DNA"/>
</dbReference>
<dbReference type="RefSeq" id="WP_344778198.1">
    <property type="nucleotide sequence ID" value="NZ_BAABAH010000017.1"/>
</dbReference>
<gene>
    <name evidence="1" type="ORF">GCM10022242_36710</name>
</gene>
<name>A0ABP7J119_9ACTN</name>
<reference evidence="2" key="1">
    <citation type="journal article" date="2019" name="Int. J. Syst. Evol. Microbiol.">
        <title>The Global Catalogue of Microorganisms (GCM) 10K type strain sequencing project: providing services to taxonomists for standard genome sequencing and annotation.</title>
        <authorList>
            <consortium name="The Broad Institute Genomics Platform"/>
            <consortium name="The Broad Institute Genome Sequencing Center for Infectious Disease"/>
            <person name="Wu L."/>
            <person name="Ma J."/>
        </authorList>
    </citation>
    <scope>NUCLEOTIDE SEQUENCE [LARGE SCALE GENOMIC DNA]</scope>
    <source>
        <strain evidence="2">JCM 16953</strain>
    </source>
</reference>
<keyword evidence="2" id="KW-1185">Reference proteome</keyword>
<protein>
    <submittedName>
        <fullName evidence="1">Uncharacterized protein</fullName>
    </submittedName>
</protein>
<evidence type="ECO:0000313" key="2">
    <source>
        <dbReference type="Proteomes" id="UP001501821"/>
    </source>
</evidence>
<accession>A0ABP7J119</accession>
<dbReference type="Proteomes" id="UP001501821">
    <property type="component" value="Unassembled WGS sequence"/>
</dbReference>
<evidence type="ECO:0000313" key="1">
    <source>
        <dbReference type="EMBL" id="GAA3832182.1"/>
    </source>
</evidence>
<proteinExistence type="predicted"/>
<organism evidence="1 2">
    <name type="scientific">Nocardioides panacisoli</name>
    <dbReference type="NCBI Taxonomy" id="627624"/>
    <lineage>
        <taxon>Bacteria</taxon>
        <taxon>Bacillati</taxon>
        <taxon>Actinomycetota</taxon>
        <taxon>Actinomycetes</taxon>
        <taxon>Propionibacteriales</taxon>
        <taxon>Nocardioidaceae</taxon>
        <taxon>Nocardioides</taxon>
    </lineage>
</organism>
<sequence length="100" mass="11094">MPFDPSLTPLLEHDDAPYAYIEPGEQIRPRDVPAACVITFFGDAVQRLGAHWDNRSWQTQSDVRDNLVAVAGSAALRVERWRAAQRRSGSIATATNSSDR</sequence>
<comment type="caution">
    <text evidence="1">The sequence shown here is derived from an EMBL/GenBank/DDBJ whole genome shotgun (WGS) entry which is preliminary data.</text>
</comment>